<comment type="function">
    <text evidence="4">Component of the eukaryotic translation initiation factor 3 (eIF-3) complex, which is involved in protein synthesis of a specialized repertoire of mRNAs and, together with other initiation factors, stimulates binding of mRNA and methionyl-tRNAi to the 40S ribosome. The eIF-3 complex specifically targets and initiates translation of a subset of mRNAs involved in cell proliferation.</text>
</comment>
<dbReference type="SMART" id="SM00232">
    <property type="entry name" value="JAB_MPN"/>
    <property type="match status" value="1"/>
</dbReference>
<evidence type="ECO:0000256" key="2">
    <source>
        <dbReference type="ARBA" id="ARBA00022540"/>
    </source>
</evidence>
<keyword evidence="2 4" id="KW-0396">Initiation factor</keyword>
<comment type="caution">
    <text evidence="6">The sequence shown here is derived from an EMBL/GenBank/DDBJ whole genome shotgun (WGS) entry which is preliminary data.</text>
</comment>
<gene>
    <name evidence="6" type="ORF">CYCCA115_LOCUS683</name>
</gene>
<comment type="subcellular location">
    <subcellularLocation>
        <location evidence="4">Cytoplasm</location>
    </subcellularLocation>
</comment>
<sequence>MTSLSSKMSPSSPALMMEDDPDAVTHVIVHPMVLLHVLDHHTRRQEASGRVIGTLLGRRDGKTVEITNCFAVPHAERGEEVAIGKDFNKQMLALHMRAYRKEAVVGWYASSALEDGQGDLIADTSSLIHEFYAGEADEGDPIHLVVDTRLKEDAISVRAFKSTPVVVQGEPLANLFHEISLTMESTEPEAICLNKMVKDENPAPKEGEQVEPLLLSMEKLYKLLETATEYVDSVVEGKITPDAEVGRQIADTLATVPRIRPEVFDKLFNDSLQDLLMVTYLSNITRTQLTIAEKLNASLGV</sequence>
<dbReference type="AlphaFoldDB" id="A0AAD2CAX9"/>
<feature type="domain" description="MPN" evidence="5">
    <location>
        <begin position="27"/>
        <end position="166"/>
    </location>
</feature>
<dbReference type="PANTHER" id="PTHR10540:SF6">
    <property type="entry name" value="EUKARYOTIC TRANSLATION INITIATION FACTOR 3 SUBUNIT F"/>
    <property type="match status" value="1"/>
</dbReference>
<dbReference type="HAMAP" id="MF_03005">
    <property type="entry name" value="eIF3f"/>
    <property type="match status" value="1"/>
</dbReference>
<comment type="similarity">
    <text evidence="4">Belongs to the eIF-3 subunit F family.</text>
</comment>
<keyword evidence="3 4" id="KW-0648">Protein biosynthesis</keyword>
<dbReference type="GO" id="GO:0016282">
    <property type="term" value="C:eukaryotic 43S preinitiation complex"/>
    <property type="evidence" value="ECO:0007669"/>
    <property type="project" value="UniProtKB-UniRule"/>
</dbReference>
<dbReference type="InterPro" id="IPR000555">
    <property type="entry name" value="JAMM/MPN+_dom"/>
</dbReference>
<organism evidence="6 7">
    <name type="scientific">Cylindrotheca closterium</name>
    <dbReference type="NCBI Taxonomy" id="2856"/>
    <lineage>
        <taxon>Eukaryota</taxon>
        <taxon>Sar</taxon>
        <taxon>Stramenopiles</taxon>
        <taxon>Ochrophyta</taxon>
        <taxon>Bacillariophyta</taxon>
        <taxon>Bacillariophyceae</taxon>
        <taxon>Bacillariophycidae</taxon>
        <taxon>Bacillariales</taxon>
        <taxon>Bacillariaceae</taxon>
        <taxon>Cylindrotheca</taxon>
    </lineage>
</organism>
<comment type="subunit">
    <text evidence="4">Component of the eukaryotic translation initiation factor 3 (eIF-3) complex.</text>
</comment>
<dbReference type="GO" id="GO:0008237">
    <property type="term" value="F:metallopeptidase activity"/>
    <property type="evidence" value="ECO:0007669"/>
    <property type="project" value="InterPro"/>
</dbReference>
<evidence type="ECO:0000256" key="4">
    <source>
        <dbReference type="HAMAP-Rule" id="MF_03005"/>
    </source>
</evidence>
<reference evidence="6" key="1">
    <citation type="submission" date="2023-08" db="EMBL/GenBank/DDBJ databases">
        <authorList>
            <person name="Audoor S."/>
            <person name="Bilcke G."/>
        </authorList>
    </citation>
    <scope>NUCLEOTIDE SEQUENCE</scope>
</reference>
<keyword evidence="7" id="KW-1185">Reference proteome</keyword>
<dbReference type="EMBL" id="CAKOGP040000001">
    <property type="protein sequence ID" value="CAJ1914327.1"/>
    <property type="molecule type" value="Genomic_DNA"/>
</dbReference>
<keyword evidence="1 4" id="KW-0963">Cytoplasm</keyword>
<protein>
    <recommendedName>
        <fullName evidence="4">Eukaryotic translation initiation factor 3 subunit F</fullName>
        <shortName evidence="4">eIF3f</shortName>
    </recommendedName>
    <alternativeName>
        <fullName evidence="4">Eukaryotic translation initiation factor 3 subunit 5</fullName>
    </alternativeName>
</protein>
<dbReference type="GO" id="GO:0033290">
    <property type="term" value="C:eukaryotic 48S preinitiation complex"/>
    <property type="evidence" value="ECO:0007669"/>
    <property type="project" value="UniProtKB-UniRule"/>
</dbReference>
<proteinExistence type="inferred from homology"/>
<dbReference type="PROSITE" id="PS50249">
    <property type="entry name" value="MPN"/>
    <property type="match status" value="1"/>
</dbReference>
<evidence type="ECO:0000259" key="5">
    <source>
        <dbReference type="PROSITE" id="PS50249"/>
    </source>
</evidence>
<evidence type="ECO:0000256" key="1">
    <source>
        <dbReference type="ARBA" id="ARBA00022490"/>
    </source>
</evidence>
<dbReference type="GO" id="GO:0003743">
    <property type="term" value="F:translation initiation factor activity"/>
    <property type="evidence" value="ECO:0007669"/>
    <property type="project" value="UniProtKB-UniRule"/>
</dbReference>
<name>A0AAD2CAX9_9STRA</name>
<evidence type="ECO:0000313" key="7">
    <source>
        <dbReference type="Proteomes" id="UP001295423"/>
    </source>
</evidence>
<dbReference type="GO" id="GO:0031369">
    <property type="term" value="F:translation initiation factor binding"/>
    <property type="evidence" value="ECO:0007669"/>
    <property type="project" value="InterPro"/>
</dbReference>
<dbReference type="GO" id="GO:0071541">
    <property type="term" value="C:eukaryotic translation initiation factor 3 complex, eIF3m"/>
    <property type="evidence" value="ECO:0007669"/>
    <property type="project" value="TreeGrafter"/>
</dbReference>
<dbReference type="Pfam" id="PF01398">
    <property type="entry name" value="JAB"/>
    <property type="match status" value="1"/>
</dbReference>
<dbReference type="InterPro" id="IPR037518">
    <property type="entry name" value="MPN"/>
</dbReference>
<dbReference type="GO" id="GO:0001732">
    <property type="term" value="P:formation of cytoplasmic translation initiation complex"/>
    <property type="evidence" value="ECO:0007669"/>
    <property type="project" value="UniProtKB-UniRule"/>
</dbReference>
<dbReference type="InterPro" id="IPR027531">
    <property type="entry name" value="eIF3f"/>
</dbReference>
<dbReference type="Gene3D" id="3.40.140.10">
    <property type="entry name" value="Cytidine Deaminase, domain 2"/>
    <property type="match status" value="1"/>
</dbReference>
<evidence type="ECO:0000256" key="3">
    <source>
        <dbReference type="ARBA" id="ARBA00022917"/>
    </source>
</evidence>
<dbReference type="InterPro" id="IPR024969">
    <property type="entry name" value="EIF3F/CSN6-like_C"/>
</dbReference>
<accession>A0AAD2CAX9</accession>
<dbReference type="CDD" id="cd08064">
    <property type="entry name" value="MPN_eIF3f"/>
    <property type="match status" value="1"/>
</dbReference>
<dbReference type="PANTHER" id="PTHR10540">
    <property type="entry name" value="EUKARYOTIC TRANSLATION INITIATION FACTOR 3 SUBUNIT F-RELATED"/>
    <property type="match status" value="1"/>
</dbReference>
<dbReference type="Pfam" id="PF13012">
    <property type="entry name" value="MitMem_reg"/>
    <property type="match status" value="1"/>
</dbReference>
<evidence type="ECO:0000313" key="6">
    <source>
        <dbReference type="EMBL" id="CAJ1914327.1"/>
    </source>
</evidence>
<dbReference type="Proteomes" id="UP001295423">
    <property type="component" value="Unassembled WGS sequence"/>
</dbReference>